<dbReference type="SUPFAM" id="SSF52091">
    <property type="entry name" value="SpoIIaa-like"/>
    <property type="match status" value="1"/>
</dbReference>
<dbReference type="EMBL" id="CP072167">
    <property type="protein sequence ID" value="QYA08342.1"/>
    <property type="molecule type" value="Genomic_DNA"/>
</dbReference>
<evidence type="ECO:0000313" key="5">
    <source>
        <dbReference type="Proteomes" id="UP000298545"/>
    </source>
</evidence>
<reference evidence="3 6" key="2">
    <citation type="submission" date="2021-03" db="EMBL/GenBank/DDBJ databases">
        <title>Rapid diversification of plasmids in a genus of pathogenic and nitrogen fixing bacteria.</title>
        <authorList>
            <person name="Weisberg A.J."/>
            <person name="Miller M."/>
            <person name="Ream W."/>
            <person name="Grunwald N.J."/>
            <person name="Chang J.H."/>
        </authorList>
    </citation>
    <scope>NUCLEOTIDE SEQUENCE [LARGE SCALE GENOMIC DNA]</scope>
    <source>
        <strain evidence="3 6">AF3.44</strain>
    </source>
</reference>
<dbReference type="EMBL" id="CP124733">
    <property type="protein sequence ID" value="WHA40856.1"/>
    <property type="molecule type" value="Genomic_DNA"/>
</dbReference>
<dbReference type="InterPro" id="IPR058548">
    <property type="entry name" value="MlaB-like_STAS"/>
</dbReference>
<dbReference type="Proteomes" id="UP000298664">
    <property type="component" value="Chromosome Circular"/>
</dbReference>
<accession>A0A4D7DMV9</accession>
<evidence type="ECO:0000313" key="2">
    <source>
        <dbReference type="EMBL" id="QCI98773.1"/>
    </source>
</evidence>
<keyword evidence="6" id="KW-1185">Reference proteome</keyword>
<reference evidence="4" key="3">
    <citation type="submission" date="2023-05" db="EMBL/GenBank/DDBJ databases">
        <title>Complete genome sequence of Agrobacterium larrymoorei CFBP5477.</title>
        <authorList>
            <person name="Yen H.-C."/>
            <person name="Chou L."/>
            <person name="Lin Y.-C."/>
            <person name="Lai E.-M."/>
            <person name="Kuo C.-H."/>
        </authorList>
    </citation>
    <scope>NUCLEOTIDE SEQUENCE</scope>
    <source>
        <strain evidence="4">CFBP5477</strain>
    </source>
</reference>
<evidence type="ECO:0000259" key="1">
    <source>
        <dbReference type="Pfam" id="PF13466"/>
    </source>
</evidence>
<feature type="domain" description="MlaB-like STAS" evidence="1">
    <location>
        <begin position="11"/>
        <end position="88"/>
    </location>
</feature>
<protein>
    <submittedName>
        <fullName evidence="2">STAS domain-containing protein</fullName>
    </submittedName>
</protein>
<proteinExistence type="predicted"/>
<evidence type="ECO:0000313" key="3">
    <source>
        <dbReference type="EMBL" id="QYA08342.1"/>
    </source>
</evidence>
<evidence type="ECO:0000313" key="6">
    <source>
        <dbReference type="Proteomes" id="UP000826513"/>
    </source>
</evidence>
<dbReference type="EMBL" id="CP039691">
    <property type="protein sequence ID" value="QCI98773.1"/>
    <property type="molecule type" value="Genomic_DNA"/>
</dbReference>
<dbReference type="InterPro" id="IPR036513">
    <property type="entry name" value="STAS_dom_sf"/>
</dbReference>
<dbReference type="Proteomes" id="UP000298545">
    <property type="component" value="Chromosome circular"/>
</dbReference>
<sequence length="97" mass="10273">MAARKAAQSALKLSPVLDLNQASVLHGKLTEMRGSPVAVDASEVERVGAQCAQVLMAAIKAWEADGKPFTISKASDAFDKTLKLIGVDIDHMLPKEA</sequence>
<dbReference type="KEGG" id="alf:CFBP5473_13225"/>
<dbReference type="OrthoDB" id="7280289at2"/>
<dbReference type="Pfam" id="PF13466">
    <property type="entry name" value="STAS_2"/>
    <property type="match status" value="1"/>
</dbReference>
<dbReference type="Proteomes" id="UP000826513">
    <property type="component" value="Chromosome 1"/>
</dbReference>
<organism evidence="2 5">
    <name type="scientific">Agrobacterium larrymoorei</name>
    <dbReference type="NCBI Taxonomy" id="160699"/>
    <lineage>
        <taxon>Bacteria</taxon>
        <taxon>Pseudomonadati</taxon>
        <taxon>Pseudomonadota</taxon>
        <taxon>Alphaproteobacteria</taxon>
        <taxon>Hyphomicrobiales</taxon>
        <taxon>Rhizobiaceae</taxon>
        <taxon>Rhizobium/Agrobacterium group</taxon>
        <taxon>Agrobacterium</taxon>
    </lineage>
</organism>
<dbReference type="AlphaFoldDB" id="A0A4D7DMV9"/>
<dbReference type="RefSeq" id="WP_027673733.1">
    <property type="nucleotide sequence ID" value="NZ_CP039691.1"/>
</dbReference>
<evidence type="ECO:0000313" key="4">
    <source>
        <dbReference type="EMBL" id="WHA40856.1"/>
    </source>
</evidence>
<dbReference type="Gene3D" id="3.30.750.24">
    <property type="entry name" value="STAS domain"/>
    <property type="match status" value="1"/>
</dbReference>
<gene>
    <name evidence="2" type="ORF">CFBP5473_13225</name>
    <name evidence="4" type="ORF">CFBP5477_013740</name>
    <name evidence="3" type="ORF">J5285_06515</name>
</gene>
<dbReference type="STRING" id="1367849.GCA_000518585_00848"/>
<name>A0A4D7DMV9_9HYPH</name>
<reference evidence="2 5" key="1">
    <citation type="submission" date="2019-04" db="EMBL/GenBank/DDBJ databases">
        <title>Complete genome sequence of Agrobacterium larrymoorei CFBP5473.</title>
        <authorList>
            <person name="Haryono M."/>
            <person name="Chou L."/>
            <person name="Lin Y.-C."/>
            <person name="Lai E.-M."/>
            <person name="Kuo C.-H."/>
        </authorList>
    </citation>
    <scope>NUCLEOTIDE SEQUENCE [LARGE SCALE GENOMIC DNA]</scope>
    <source>
        <strain evidence="2 5">CFBP5473</strain>
    </source>
</reference>